<proteinExistence type="predicted"/>
<reference evidence="6 7" key="1">
    <citation type="journal article" date="2005" name="Appl. Environ. Microbiol.">
        <title>Previously unknown virus infects marine diatom.</title>
        <authorList>
            <person name="Nagasaki K."/>
            <person name="Tomaru Y."/>
            <person name="Takao Y."/>
            <person name="Nishida K."/>
            <person name="Shirai Y."/>
            <person name="Suzuki H."/>
            <person name="Nagumo T."/>
        </authorList>
    </citation>
    <scope>NUCLEOTIDE SEQUENCE [LARGE SCALE GENOMIC DNA]</scope>
</reference>
<dbReference type="GeneID" id="5076471"/>
<feature type="region of interest" description="Disordered" evidence="4">
    <location>
        <begin position="81"/>
        <end position="114"/>
    </location>
</feature>
<dbReference type="InterPro" id="IPR027417">
    <property type="entry name" value="P-loop_NTPase"/>
</dbReference>
<dbReference type="Proteomes" id="UP000214374">
    <property type="component" value="Segment"/>
</dbReference>
<comment type="subcellular location">
    <subcellularLocation>
        <location evidence="1">Host nucleus</location>
    </subcellularLocation>
</comment>
<organism evidence="6 7">
    <name type="scientific">Protobacilladnavirus chasesal</name>
    <dbReference type="NCBI Taxonomy" id="3052703"/>
    <lineage>
        <taxon>Viruses</taxon>
        <taxon>Monodnaviria</taxon>
        <taxon>Shotokuvirae</taxon>
        <taxon>Cressdnaviricota</taxon>
        <taxon>Arfiviricetes</taxon>
        <taxon>Baphyvirales</taxon>
        <taxon>Bacilladnaviridae</taxon>
        <taxon>Protobacilladnavirus</taxon>
    </lineage>
</organism>
<name>Q2L6L8_9VIRU</name>
<protein>
    <recommendedName>
        <fullName evidence="2">Replication-associated protein</fullName>
    </recommendedName>
</protein>
<evidence type="ECO:0000256" key="3">
    <source>
        <dbReference type="ARBA" id="ARBA00022562"/>
    </source>
</evidence>
<dbReference type="KEGG" id="vg:5076471"/>
<evidence type="ECO:0000313" key="6">
    <source>
        <dbReference type="EMBL" id="BAE79193.1"/>
    </source>
</evidence>
<feature type="compositionally biased region" description="Acidic residues" evidence="4">
    <location>
        <begin position="92"/>
        <end position="105"/>
    </location>
</feature>
<dbReference type="GO" id="GO:0003723">
    <property type="term" value="F:RNA binding"/>
    <property type="evidence" value="ECO:0007669"/>
    <property type="project" value="InterPro"/>
</dbReference>
<dbReference type="EMBL" id="AB193315">
    <property type="protein sequence ID" value="BAE79193.1"/>
    <property type="molecule type" value="Genomic_DNA"/>
</dbReference>
<dbReference type="Gene3D" id="3.40.1310.20">
    <property type="match status" value="1"/>
</dbReference>
<evidence type="ECO:0000256" key="2">
    <source>
        <dbReference type="ARBA" id="ARBA00014531"/>
    </source>
</evidence>
<dbReference type="GO" id="GO:0042025">
    <property type="term" value="C:host cell nucleus"/>
    <property type="evidence" value="ECO:0007669"/>
    <property type="project" value="UniProtKB-SubCell"/>
</dbReference>
<evidence type="ECO:0000259" key="5">
    <source>
        <dbReference type="Pfam" id="PF00910"/>
    </source>
</evidence>
<feature type="domain" description="Helicase superfamily 3 single-stranded DNA/RNA virus" evidence="5">
    <location>
        <begin position="355"/>
        <end position="455"/>
    </location>
</feature>
<dbReference type="SUPFAM" id="SSF52540">
    <property type="entry name" value="P-loop containing nucleoside triphosphate hydrolases"/>
    <property type="match status" value="1"/>
</dbReference>
<sequence>MNSSSVSFQGFWFWNIFVIDAKSQFTLNAQILIIMEQCPLEDQITASSSTTPLDSNNRELDEWLDLVMPIEGGSCAEFETPSDISGGGGLDPPEEGVEECIEDDSPPQPHPQIHLAPPVYKQDQLPLGLPLDPDDDHLDDITSCMIGDYRSVTKADLLSRCIVTFFPKDNDRRWLKPETYFGPNPDNFQCWCGQFEICPRTGALHAHIYFECVRSRRLRFVRTAALFRKYHHRVHIKKARTVSKKQRQSAINYVLDDAKRAPGETIFTWHGCKFPVAYDDGCKHGRSKKTITQSKEENTEEQRLWIESKPRSWTWDQIVHESDHSKKLLCTCSWGQKYHAGRRASDPRRTISNVIILYGAGGTGKTTTAHDWDPREGETQKERYYRRNPDDGHFWGAGRSAYNGQRIVHFEEFTGQEAFSRLKEVCDIGKSGPTINIKNSGGELNHETVIFTSNVHPAGWFHKLWKDDPKQFHPFWRRVTEVRFYPTHRADGALNIPDQDHPPAFIDQTGEWREFGGDYQKALAHADTYWPLKMDSLEPQSMLFNPGGVSNYSEPPFFSYCKTGRDPTNIWGR</sequence>
<keyword evidence="7" id="KW-1185">Reference proteome</keyword>
<dbReference type="Pfam" id="PF00910">
    <property type="entry name" value="RNA_helicase"/>
    <property type="match status" value="1"/>
</dbReference>
<dbReference type="RefSeq" id="YP_473359.1">
    <property type="nucleotide sequence ID" value="NC_007193.2"/>
</dbReference>
<keyword evidence="3" id="KW-1048">Host nucleus</keyword>
<evidence type="ECO:0000256" key="1">
    <source>
        <dbReference type="ARBA" id="ARBA00004147"/>
    </source>
</evidence>
<dbReference type="InterPro" id="IPR000605">
    <property type="entry name" value="Helicase_SF3_ssDNA/RNA_vir"/>
</dbReference>
<evidence type="ECO:0000256" key="4">
    <source>
        <dbReference type="SAM" id="MobiDB-lite"/>
    </source>
</evidence>
<accession>Q2L6L8</accession>
<dbReference type="GO" id="GO:0003724">
    <property type="term" value="F:RNA helicase activity"/>
    <property type="evidence" value="ECO:0007669"/>
    <property type="project" value="InterPro"/>
</dbReference>
<evidence type="ECO:0000313" key="7">
    <source>
        <dbReference type="Proteomes" id="UP000214374"/>
    </source>
</evidence>